<keyword evidence="3" id="KW-1185">Reference proteome</keyword>
<sequence length="156" mass="17684">ASSRRRWPNWGNELEKSEIPPTTLQAETQDLRDEIAWLKNLPPRPPFKPSGMDKITEQEVRKPGGQRRGRGPKRDKDRVTREEVLAVAVPSGSRFKGYETILVRDLAISAELIRYRRERWLTPEGRTLIAPLPDGLPGGFGASLRRSASCCMPRAR</sequence>
<accession>A0ABX3ZR65</accession>
<evidence type="ECO:0000256" key="1">
    <source>
        <dbReference type="SAM" id="MobiDB-lite"/>
    </source>
</evidence>
<dbReference type="RefSeq" id="WP_198947685.1">
    <property type="nucleotide sequence ID" value="NZ_NIPV01000068.1"/>
</dbReference>
<dbReference type="Proteomes" id="UP000214673">
    <property type="component" value="Unassembled WGS sequence"/>
</dbReference>
<proteinExistence type="predicted"/>
<protein>
    <recommendedName>
        <fullName evidence="4">Transposase</fullName>
    </recommendedName>
</protein>
<feature type="region of interest" description="Disordered" evidence="1">
    <location>
        <begin position="38"/>
        <end position="80"/>
    </location>
</feature>
<evidence type="ECO:0008006" key="4">
    <source>
        <dbReference type="Google" id="ProtNLM"/>
    </source>
</evidence>
<evidence type="ECO:0000313" key="2">
    <source>
        <dbReference type="EMBL" id="OWJ74355.1"/>
    </source>
</evidence>
<reference evidence="2 3" key="1">
    <citation type="submission" date="2016-11" db="EMBL/GenBank/DDBJ databases">
        <title>Comparison of Traditional DNA-DNA Hybridization with In Silico Genomic Analysis.</title>
        <authorList>
            <person name="Nicholson A.C."/>
            <person name="Sammons S."/>
            <person name="Humrighouse B.W."/>
            <person name="Graziano J."/>
            <person name="Lasker B."/>
            <person name="Whitney A.M."/>
            <person name="Mcquiston J.R."/>
        </authorList>
    </citation>
    <scope>NUCLEOTIDE SEQUENCE [LARGE SCALE GENOMIC DNA]</scope>
    <source>
        <strain evidence="2 3">H1892</strain>
    </source>
</reference>
<feature type="region of interest" description="Disordered" evidence="1">
    <location>
        <begin position="1"/>
        <end position="26"/>
    </location>
</feature>
<feature type="non-terminal residue" evidence="2">
    <location>
        <position position="1"/>
    </location>
</feature>
<evidence type="ECO:0000313" key="3">
    <source>
        <dbReference type="Proteomes" id="UP000214673"/>
    </source>
</evidence>
<dbReference type="EMBL" id="NIPV01000068">
    <property type="protein sequence ID" value="OWJ74355.1"/>
    <property type="molecule type" value="Genomic_DNA"/>
</dbReference>
<comment type="caution">
    <text evidence="2">The sequence shown here is derived from an EMBL/GenBank/DDBJ whole genome shotgun (WGS) entry which is preliminary data.</text>
</comment>
<name>A0ABX3ZR65_9RHOB</name>
<organism evidence="2 3">
    <name type="scientific">Haematobacter missouriensis</name>
    <dbReference type="NCBI Taxonomy" id="366616"/>
    <lineage>
        <taxon>Bacteria</taxon>
        <taxon>Pseudomonadati</taxon>
        <taxon>Pseudomonadota</taxon>
        <taxon>Alphaproteobacteria</taxon>
        <taxon>Rhodobacterales</taxon>
        <taxon>Paracoccaceae</taxon>
        <taxon>Haematobacter</taxon>
    </lineage>
</organism>
<gene>
    <name evidence="2" type="ORF">CDV53_13835</name>
</gene>